<sequence length="189" mass="20618">MVEVTHGVSGTLIGEDSSQSLTSPKLHVSSGRPSDDHMAAIRRTAASKRSLLKMRASRSTTSRSRSDLSSSRDESKSPSSPGSSADEDPKRSKAERSSSDSECSPSESPKASLDGQIRPLFQRRTRNHSAPMILTPIESCATKTSNSPAIVCELSRIPKNRLQKLLKSEPNYHPNNAFLYYVDPTVFIT</sequence>
<dbReference type="AlphaFoldDB" id="A0A0R3WUM1"/>
<dbReference type="Proteomes" id="UP000274429">
    <property type="component" value="Unassembled WGS sequence"/>
</dbReference>
<dbReference type="EMBL" id="UYWX01004460">
    <property type="protein sequence ID" value="VDM24970.1"/>
    <property type="molecule type" value="Genomic_DNA"/>
</dbReference>
<name>A0A0R3WUM1_HYDTA</name>
<feature type="compositionally biased region" description="Basic and acidic residues" evidence="1">
    <location>
        <begin position="87"/>
        <end position="99"/>
    </location>
</feature>
<accession>A0A0R3WUM1</accession>
<evidence type="ECO:0000313" key="3">
    <source>
        <dbReference type="Proteomes" id="UP000274429"/>
    </source>
</evidence>
<evidence type="ECO:0000256" key="1">
    <source>
        <dbReference type="SAM" id="MobiDB-lite"/>
    </source>
</evidence>
<evidence type="ECO:0000313" key="4">
    <source>
        <dbReference type="WBParaSite" id="TTAC_0000446101-mRNA-1"/>
    </source>
</evidence>
<reference evidence="2 3" key="2">
    <citation type="submission" date="2018-11" db="EMBL/GenBank/DDBJ databases">
        <authorList>
            <consortium name="Pathogen Informatics"/>
        </authorList>
    </citation>
    <scope>NUCLEOTIDE SEQUENCE [LARGE SCALE GENOMIC DNA]</scope>
</reference>
<proteinExistence type="predicted"/>
<protein>
    <submittedName>
        <fullName evidence="4">Bromo domain-containing protein</fullName>
    </submittedName>
</protein>
<dbReference type="WBParaSite" id="TTAC_0000446101-mRNA-1">
    <property type="protein sequence ID" value="TTAC_0000446101-mRNA-1"/>
    <property type="gene ID" value="TTAC_0000446101"/>
</dbReference>
<organism evidence="4">
    <name type="scientific">Hydatigena taeniaeformis</name>
    <name type="common">Feline tapeworm</name>
    <name type="synonym">Taenia taeniaeformis</name>
    <dbReference type="NCBI Taxonomy" id="6205"/>
    <lineage>
        <taxon>Eukaryota</taxon>
        <taxon>Metazoa</taxon>
        <taxon>Spiralia</taxon>
        <taxon>Lophotrochozoa</taxon>
        <taxon>Platyhelminthes</taxon>
        <taxon>Cestoda</taxon>
        <taxon>Eucestoda</taxon>
        <taxon>Cyclophyllidea</taxon>
        <taxon>Taeniidae</taxon>
        <taxon>Hydatigera</taxon>
    </lineage>
</organism>
<gene>
    <name evidence="2" type="ORF">TTAC_LOCUS4446</name>
</gene>
<feature type="region of interest" description="Disordered" evidence="1">
    <location>
        <begin position="1"/>
        <end position="117"/>
    </location>
</feature>
<feature type="compositionally biased region" description="Basic and acidic residues" evidence="1">
    <location>
        <begin position="64"/>
        <end position="76"/>
    </location>
</feature>
<evidence type="ECO:0000313" key="2">
    <source>
        <dbReference type="EMBL" id="VDM24970.1"/>
    </source>
</evidence>
<keyword evidence="3" id="KW-1185">Reference proteome</keyword>
<dbReference type="STRING" id="6205.A0A0R3WUM1"/>
<reference evidence="4" key="1">
    <citation type="submission" date="2017-02" db="UniProtKB">
        <authorList>
            <consortium name="WormBaseParasite"/>
        </authorList>
    </citation>
    <scope>IDENTIFICATION</scope>
</reference>